<dbReference type="Gene3D" id="1.10.510.10">
    <property type="entry name" value="Transferase(Phosphotransferase) domain 1"/>
    <property type="match status" value="1"/>
</dbReference>
<evidence type="ECO:0000256" key="1">
    <source>
        <dbReference type="SAM" id="MobiDB-lite"/>
    </source>
</evidence>
<feature type="compositionally biased region" description="Low complexity" evidence="1">
    <location>
        <begin position="1097"/>
        <end position="1116"/>
    </location>
</feature>
<feature type="compositionally biased region" description="Low complexity" evidence="1">
    <location>
        <begin position="580"/>
        <end position="592"/>
    </location>
</feature>
<dbReference type="InterPro" id="IPR051681">
    <property type="entry name" value="Ser/Thr_Kinases-Pseudokinases"/>
</dbReference>
<dbReference type="Pfam" id="PF07714">
    <property type="entry name" value="PK_Tyr_Ser-Thr"/>
    <property type="match status" value="1"/>
</dbReference>
<feature type="chain" id="PRO_5035877166" description="Protein kinase domain-containing protein" evidence="2">
    <location>
        <begin position="30"/>
        <end position="1325"/>
    </location>
</feature>
<dbReference type="Proteomes" id="UP000708148">
    <property type="component" value="Unassembled WGS sequence"/>
</dbReference>
<dbReference type="SUPFAM" id="SSF56112">
    <property type="entry name" value="Protein kinase-like (PK-like)"/>
    <property type="match status" value="1"/>
</dbReference>
<feature type="domain" description="Protein kinase" evidence="3">
    <location>
        <begin position="632"/>
        <end position="931"/>
    </location>
</feature>
<sequence>MTSRLALFSRLGTLVASLAVLGSLWRVGGDATCADAGDLPGREFVQNARQMQAALTPRRAAQGLDLICVAGDEALESLSFLPRMSLEGDLTMCGVRRRTTLRVLEDFKMATVNGRLRICNLEMDLARVRAGRVGLDELLWDLGPSGSLVYSNVDVYVTEGPFGALRGALEAMGDANSTGGNFTLGSRRIDLRDVTVGRASFEEALVFLEEPFALEPAESDVVEAVVVNSTRDVSLFRKARKTQDVELRADIARDLGFSRCLLRAVSGSNSPIPVERPFTLASGGTERRLAFNKDLRRGFLDVQHQLRLDGVAVLNEAVYLELGKRDDRRAGCLLSEPGCFDRSVDEPGIEVLFHREMFKYDRDGAGCRLVGRHAVFVHGCDFVTGLARLLLYHRNTIQGDTALLRALNEAIQISDYETVGGDIRFRRFVGWGMCLENTTMTCTPPAGEKVADPRCVMFEDTDSTDPEVTTDLSESNYYKEIDSSGDEDGNNTSYYALTSSDFEDKNTSDEDPQTTNVTGVGLVVAGVVLWTITVALFCYWYKSSRRKNKFQNNADLAEVGALKKDGEEQDVERRWLSARSPSSQGESGTSSQEFIHSMKAKGPGDISATSLTRESLIGAISLASAGIEDSSARIQRQIAAGGSGVVYKGTWKNIPVAIKTVVFQDLADSSNKQRQRAIFEAAISSSVAHKNIVQTYAYSFKRLHASTMMGADFKDPKHVNIEPSSLSAGAVVDWKLYIVQEFCDGGSVRECLDGKKVLDKEDSRPKLSVMCQLAFEAASGMCHLHNQHNIVHGDLSSKNILLKKDPNDESDALGVAKIADFGLSIKMGLLQSHISNQRAGTPFYMAPELCHQGILSKKADVFSFGVFMWELYHSKKCYHMNAKTGMQYHPLFPKFPIMCPIPYAMLCVVCISPKPENRPEFEFIARVFAALKKQVDEGMFSNSEEVRLRNMGLAAGLGRMTAPKILELIAEQVGIPLVDTSAAASSSTRDESYSMLSGSIDISNSIKFPHSMFLPSTQMWGQGGDSVVDRSKSGDVEIHLSQAYVAPFNCVVTVSVSTQQDPDAPKAGAEAEHFDISWQCEPAEGHWGEGTSGENESGASANRVDAAASAASSLGRARGHSMELEMNRNPVSQDKSESGGLGPSSVVNSEARQGSVASKAGALNPTSEPSSHASPVASGGSGWSNSGGDESGRRMMLGSSGWNRISPGSRLTSVGGRSAGVRQERASPPASLIPMVHMLPSVQEEIEPASETSRGGTNSIAVNSVGTQDTDETIDVQSAFMPLAGASGDTSCEDAQYEDPHSSLLEGIVHSDSYPDGANRFPSVS</sequence>
<dbReference type="PANTHER" id="PTHR44329:SF214">
    <property type="entry name" value="PROTEIN KINASE DOMAIN-CONTAINING PROTEIN"/>
    <property type="match status" value="1"/>
</dbReference>
<dbReference type="InterPro" id="IPR001245">
    <property type="entry name" value="Ser-Thr/Tyr_kinase_cat_dom"/>
</dbReference>
<reference evidence="4" key="1">
    <citation type="submission" date="2020-12" db="EMBL/GenBank/DDBJ databases">
        <authorList>
            <person name="Iha C."/>
        </authorList>
    </citation>
    <scope>NUCLEOTIDE SEQUENCE</scope>
</reference>
<evidence type="ECO:0000259" key="3">
    <source>
        <dbReference type="PROSITE" id="PS50011"/>
    </source>
</evidence>
<feature type="region of interest" description="Disordered" evidence="1">
    <location>
        <begin position="572"/>
        <end position="592"/>
    </location>
</feature>
<dbReference type="PROSITE" id="PS00109">
    <property type="entry name" value="PROTEIN_KINASE_TYR"/>
    <property type="match status" value="1"/>
</dbReference>
<dbReference type="GO" id="GO:0004674">
    <property type="term" value="F:protein serine/threonine kinase activity"/>
    <property type="evidence" value="ECO:0007669"/>
    <property type="project" value="TreeGrafter"/>
</dbReference>
<keyword evidence="2" id="KW-0732">Signal</keyword>
<feature type="compositionally biased region" description="Polar residues" evidence="1">
    <location>
        <begin position="466"/>
        <end position="476"/>
    </location>
</feature>
<feature type="compositionally biased region" description="Polar residues" evidence="1">
    <location>
        <begin position="1145"/>
        <end position="1156"/>
    </location>
</feature>
<dbReference type="PROSITE" id="PS50011">
    <property type="entry name" value="PROTEIN_KINASE_DOM"/>
    <property type="match status" value="1"/>
</dbReference>
<evidence type="ECO:0000256" key="2">
    <source>
        <dbReference type="SAM" id="SignalP"/>
    </source>
</evidence>
<dbReference type="InterPro" id="IPR008266">
    <property type="entry name" value="Tyr_kinase_AS"/>
</dbReference>
<dbReference type="OrthoDB" id="6718656at2759"/>
<feature type="compositionally biased region" description="Polar residues" evidence="1">
    <location>
        <begin position="1164"/>
        <end position="1173"/>
    </location>
</feature>
<organism evidence="4 5">
    <name type="scientific">Ostreobium quekettii</name>
    <dbReference type="NCBI Taxonomy" id="121088"/>
    <lineage>
        <taxon>Eukaryota</taxon>
        <taxon>Viridiplantae</taxon>
        <taxon>Chlorophyta</taxon>
        <taxon>core chlorophytes</taxon>
        <taxon>Ulvophyceae</taxon>
        <taxon>TCBD clade</taxon>
        <taxon>Bryopsidales</taxon>
        <taxon>Ostreobineae</taxon>
        <taxon>Ostreobiaceae</taxon>
        <taxon>Ostreobium</taxon>
    </lineage>
</organism>
<gene>
    <name evidence="4" type="ORF">OSTQU699_LOCUS5391</name>
</gene>
<dbReference type="InterPro" id="IPR011009">
    <property type="entry name" value="Kinase-like_dom_sf"/>
</dbReference>
<feature type="region of interest" description="Disordered" evidence="1">
    <location>
        <begin position="1285"/>
        <end position="1325"/>
    </location>
</feature>
<feature type="signal peptide" evidence="2">
    <location>
        <begin position="1"/>
        <end position="29"/>
    </location>
</feature>
<evidence type="ECO:0000313" key="4">
    <source>
        <dbReference type="EMBL" id="CAD7700032.1"/>
    </source>
</evidence>
<dbReference type="GO" id="GO:0005524">
    <property type="term" value="F:ATP binding"/>
    <property type="evidence" value="ECO:0007669"/>
    <property type="project" value="InterPro"/>
</dbReference>
<name>A0A8S1J2I2_9CHLO</name>
<dbReference type="InterPro" id="IPR000719">
    <property type="entry name" value="Prot_kinase_dom"/>
</dbReference>
<proteinExistence type="predicted"/>
<dbReference type="PANTHER" id="PTHR44329">
    <property type="entry name" value="SERINE/THREONINE-PROTEIN KINASE TNNI3K-RELATED"/>
    <property type="match status" value="1"/>
</dbReference>
<feature type="region of interest" description="Disordered" evidence="1">
    <location>
        <begin position="1082"/>
        <end position="1226"/>
    </location>
</feature>
<evidence type="ECO:0000313" key="5">
    <source>
        <dbReference type="Proteomes" id="UP000708148"/>
    </source>
</evidence>
<feature type="region of interest" description="Disordered" evidence="1">
    <location>
        <begin position="462"/>
        <end position="495"/>
    </location>
</feature>
<comment type="caution">
    <text evidence="4">The sequence shown here is derived from an EMBL/GenBank/DDBJ whole genome shotgun (WGS) entry which is preliminary data.</text>
</comment>
<dbReference type="EMBL" id="CAJHUC010001160">
    <property type="protein sequence ID" value="CAD7700032.1"/>
    <property type="molecule type" value="Genomic_DNA"/>
</dbReference>
<keyword evidence="5" id="KW-1185">Reference proteome</keyword>
<accession>A0A8S1J2I2</accession>
<protein>
    <recommendedName>
        <fullName evidence="3">Protein kinase domain-containing protein</fullName>
    </recommendedName>
</protein>